<evidence type="ECO:0000313" key="14">
    <source>
        <dbReference type="EMBL" id="KAH6604266.1"/>
    </source>
</evidence>
<evidence type="ECO:0000256" key="12">
    <source>
        <dbReference type="ARBA" id="ARBA00042730"/>
    </source>
</evidence>
<evidence type="ECO:0000256" key="7">
    <source>
        <dbReference type="ARBA" id="ARBA00036823"/>
    </source>
</evidence>
<evidence type="ECO:0000313" key="15">
    <source>
        <dbReference type="Proteomes" id="UP000827724"/>
    </source>
</evidence>
<evidence type="ECO:0000256" key="6">
    <source>
        <dbReference type="ARBA" id="ARBA00036735"/>
    </source>
</evidence>
<dbReference type="GO" id="GO:0005576">
    <property type="term" value="C:extracellular region"/>
    <property type="evidence" value="ECO:0007669"/>
    <property type="project" value="UniProtKB-SubCell"/>
</dbReference>
<comment type="caution">
    <text evidence="14">The sequence shown here is derived from an EMBL/GenBank/DDBJ whole genome shotgun (WGS) entry which is preliminary data.</text>
</comment>
<dbReference type="Gene3D" id="3.30.429.10">
    <property type="entry name" value="Macrophage Migration Inhibitory Factor"/>
    <property type="match status" value="1"/>
</dbReference>
<evidence type="ECO:0000256" key="3">
    <source>
        <dbReference type="ARBA" id="ARBA00022514"/>
    </source>
</evidence>
<comment type="subcellular location">
    <subcellularLocation>
        <location evidence="1">Secreted</location>
    </subcellularLocation>
</comment>
<sequence length="339" mass="36600">MDQPNLLFPQTRKSPVLNSGIAKPPQDPAAAPPPPSPEPKPKPKPKSKMSSSLETVPEGDHRAMRASSPDDAITRTASPTSRSDRERLAEKRSQYFHDALHERSGRNAAAEAVRKDALIHAQVETNVKIENEGYFLTTFSHQLAARYNRYPASTVVSLHHSQTLFFSGSSHPAYTLTITALPSEVQPATNRRNAAVLQRHMEAVLRIPASRGMVRFVAAAEECLAWGGKTVAGRITDAMSGVREAAAPGEGEKTHERRILKSLSLRRPPPADMTPPSTQPPTPSKQGQESAASCALQTEPADLLGPEAKTGVIKKKKSIIHTLFRTSRAEGGDPSPSGS</sequence>
<name>A0A9P8TRN8_9HYPO</name>
<dbReference type="PANTHER" id="PTHR11954">
    <property type="entry name" value="D-DOPACHROME DECARBOXYLASE"/>
    <property type="match status" value="1"/>
</dbReference>
<dbReference type="AlphaFoldDB" id="A0A9P8TRN8"/>
<dbReference type="Proteomes" id="UP000827724">
    <property type="component" value="Unassembled WGS sequence"/>
</dbReference>
<dbReference type="Pfam" id="PF01187">
    <property type="entry name" value="MIF"/>
    <property type="match status" value="1"/>
</dbReference>
<dbReference type="InterPro" id="IPR014347">
    <property type="entry name" value="Tautomerase/MIF_sf"/>
</dbReference>
<dbReference type="PANTHER" id="PTHR11954:SF6">
    <property type="entry name" value="MACROPHAGE MIGRATION INHIBITORY FACTOR"/>
    <property type="match status" value="1"/>
</dbReference>
<protein>
    <recommendedName>
        <fullName evidence="12">L-dopachrome isomerase</fullName>
        <ecNumber evidence="9">5.3.2.1</ecNumber>
        <ecNumber evidence="8">5.3.3.12</ecNumber>
    </recommendedName>
    <alternativeName>
        <fullName evidence="10">L-dopachrome tautomerase</fullName>
    </alternativeName>
    <alternativeName>
        <fullName evidence="11">Phenylpyruvate tautomerase</fullName>
    </alternativeName>
</protein>
<feature type="region of interest" description="Disordered" evidence="13">
    <location>
        <begin position="1"/>
        <end position="88"/>
    </location>
</feature>
<evidence type="ECO:0000256" key="10">
    <source>
        <dbReference type="ARBA" id="ARBA00041631"/>
    </source>
</evidence>
<dbReference type="EC" id="5.3.2.1" evidence="9"/>
<dbReference type="SUPFAM" id="SSF55331">
    <property type="entry name" value="Tautomerase/MIF"/>
    <property type="match status" value="1"/>
</dbReference>
<organism evidence="14 15">
    <name type="scientific">Trichoderma cornu-damae</name>
    <dbReference type="NCBI Taxonomy" id="654480"/>
    <lineage>
        <taxon>Eukaryota</taxon>
        <taxon>Fungi</taxon>
        <taxon>Dikarya</taxon>
        <taxon>Ascomycota</taxon>
        <taxon>Pezizomycotina</taxon>
        <taxon>Sordariomycetes</taxon>
        <taxon>Hypocreomycetidae</taxon>
        <taxon>Hypocreales</taxon>
        <taxon>Hypocreaceae</taxon>
        <taxon>Trichoderma</taxon>
    </lineage>
</organism>
<evidence type="ECO:0000256" key="9">
    <source>
        <dbReference type="ARBA" id="ARBA00039086"/>
    </source>
</evidence>
<evidence type="ECO:0000256" key="1">
    <source>
        <dbReference type="ARBA" id="ARBA00004613"/>
    </source>
</evidence>
<feature type="compositionally biased region" description="Pro residues" evidence="13">
    <location>
        <begin position="267"/>
        <end position="283"/>
    </location>
</feature>
<keyword evidence="5" id="KW-0413">Isomerase</keyword>
<feature type="region of interest" description="Disordered" evidence="13">
    <location>
        <begin position="262"/>
        <end position="311"/>
    </location>
</feature>
<comment type="similarity">
    <text evidence="2">Belongs to the MIF family.</text>
</comment>
<keyword evidence="3" id="KW-0202">Cytokine</keyword>
<dbReference type="EC" id="5.3.3.12" evidence="8"/>
<dbReference type="EMBL" id="JAIWOZ010000006">
    <property type="protein sequence ID" value="KAH6604266.1"/>
    <property type="molecule type" value="Genomic_DNA"/>
</dbReference>
<feature type="compositionally biased region" description="Pro residues" evidence="13">
    <location>
        <begin position="25"/>
        <end position="38"/>
    </location>
</feature>
<evidence type="ECO:0000256" key="13">
    <source>
        <dbReference type="SAM" id="MobiDB-lite"/>
    </source>
</evidence>
<dbReference type="InterPro" id="IPR001398">
    <property type="entry name" value="Macrophage_inhib_fac"/>
</dbReference>
<evidence type="ECO:0000256" key="5">
    <source>
        <dbReference type="ARBA" id="ARBA00023235"/>
    </source>
</evidence>
<reference evidence="14" key="1">
    <citation type="submission" date="2021-08" db="EMBL/GenBank/DDBJ databases">
        <title>Chromosome-Level Trichoderma cornu-damae using Hi-C Data.</title>
        <authorList>
            <person name="Kim C.S."/>
        </authorList>
    </citation>
    <scope>NUCLEOTIDE SEQUENCE</scope>
    <source>
        <strain evidence="14">KA19-0412C</strain>
    </source>
</reference>
<evidence type="ECO:0000256" key="8">
    <source>
        <dbReference type="ARBA" id="ARBA00038932"/>
    </source>
</evidence>
<evidence type="ECO:0000256" key="4">
    <source>
        <dbReference type="ARBA" id="ARBA00022525"/>
    </source>
</evidence>
<dbReference type="GO" id="GO:0004167">
    <property type="term" value="F:dopachrome isomerase activity"/>
    <property type="evidence" value="ECO:0007669"/>
    <property type="project" value="UniProtKB-EC"/>
</dbReference>
<keyword evidence="4" id="KW-0964">Secreted</keyword>
<gene>
    <name evidence="14" type="ORF">Trco_007712</name>
</gene>
<evidence type="ECO:0000256" key="11">
    <source>
        <dbReference type="ARBA" id="ARBA00041912"/>
    </source>
</evidence>
<dbReference type="GO" id="GO:0050178">
    <property type="term" value="F:phenylpyruvate tautomerase activity"/>
    <property type="evidence" value="ECO:0007669"/>
    <property type="project" value="UniProtKB-EC"/>
</dbReference>
<comment type="catalytic activity">
    <reaction evidence="6">
        <text>3-phenylpyruvate = enol-phenylpyruvate</text>
        <dbReference type="Rhea" id="RHEA:17097"/>
        <dbReference type="ChEBI" id="CHEBI:16815"/>
        <dbReference type="ChEBI" id="CHEBI:18005"/>
        <dbReference type="EC" id="5.3.2.1"/>
    </reaction>
</comment>
<keyword evidence="15" id="KW-1185">Reference proteome</keyword>
<comment type="catalytic activity">
    <reaction evidence="7">
        <text>L-dopachrome = 5,6-dihydroxyindole-2-carboxylate</text>
        <dbReference type="Rhea" id="RHEA:13041"/>
        <dbReference type="ChEBI" id="CHEBI:16875"/>
        <dbReference type="ChEBI" id="CHEBI:57509"/>
        <dbReference type="EC" id="5.3.3.12"/>
    </reaction>
</comment>
<dbReference type="OrthoDB" id="255819at2759"/>
<accession>A0A9P8TRN8</accession>
<evidence type="ECO:0000256" key="2">
    <source>
        <dbReference type="ARBA" id="ARBA00005851"/>
    </source>
</evidence>
<proteinExistence type="inferred from homology"/>